<gene>
    <name evidence="2" type="ORF">GJ744_004890</name>
</gene>
<organism evidence="2 3">
    <name type="scientific">Endocarpon pusillum</name>
    <dbReference type="NCBI Taxonomy" id="364733"/>
    <lineage>
        <taxon>Eukaryota</taxon>
        <taxon>Fungi</taxon>
        <taxon>Dikarya</taxon>
        <taxon>Ascomycota</taxon>
        <taxon>Pezizomycotina</taxon>
        <taxon>Eurotiomycetes</taxon>
        <taxon>Chaetothyriomycetidae</taxon>
        <taxon>Verrucariales</taxon>
        <taxon>Verrucariaceae</taxon>
        <taxon>Endocarpon</taxon>
    </lineage>
</organism>
<dbReference type="OrthoDB" id="10559657at2759"/>
<proteinExistence type="predicted"/>
<feature type="region of interest" description="Disordered" evidence="1">
    <location>
        <begin position="303"/>
        <end position="366"/>
    </location>
</feature>
<feature type="compositionally biased region" description="Basic and acidic residues" evidence="1">
    <location>
        <begin position="343"/>
        <end position="366"/>
    </location>
</feature>
<evidence type="ECO:0000256" key="1">
    <source>
        <dbReference type="SAM" id="MobiDB-lite"/>
    </source>
</evidence>
<feature type="compositionally biased region" description="Basic and acidic residues" evidence="1">
    <location>
        <begin position="310"/>
        <end position="319"/>
    </location>
</feature>
<dbReference type="AlphaFoldDB" id="A0A8H7AUF6"/>
<protein>
    <submittedName>
        <fullName evidence="2">Uncharacterized protein</fullName>
    </submittedName>
</protein>
<comment type="caution">
    <text evidence="2">The sequence shown here is derived from an EMBL/GenBank/DDBJ whole genome shotgun (WGS) entry which is preliminary data.</text>
</comment>
<feature type="region of interest" description="Disordered" evidence="1">
    <location>
        <begin position="101"/>
        <end position="255"/>
    </location>
</feature>
<sequence length="366" mass="43111">MCRKSSWTKTYDLLGVDRIEEWIYCHNSRNDEPCRKVFIHDHGDINMAPERPRSVGYDIPLGPRIIERKPEGEFQELFTSARPVRPQLRSILRHPEPEHVEPEYVELREPGRRRPPHINTRRQVADDFVPLPPRQVPSPRHPETPILERSPRQPPIIHTSSSPLREHRRRRASSPSPSPSPVREVETIRIRKLDKTDGGKAERHRGRAAEEEIRFERERRHHVEEDNRQLAERVSREASERRRAQRHAQNATAQRRSAEIAAAELQQENERLDRARRLAQREAAVLERERLWDQERVLEVAGRPQGASRSARELLRSPRDLIGPTTDRGAQVIQAAQINQRLRQRERNSYHDNHDYGRRIEQDRHD</sequence>
<evidence type="ECO:0000313" key="2">
    <source>
        <dbReference type="EMBL" id="KAF7511325.1"/>
    </source>
</evidence>
<feature type="compositionally biased region" description="Basic and acidic residues" evidence="1">
    <location>
        <begin position="183"/>
        <end position="242"/>
    </location>
</feature>
<dbReference type="EMBL" id="JAACFV010000021">
    <property type="protein sequence ID" value="KAF7511325.1"/>
    <property type="molecule type" value="Genomic_DNA"/>
</dbReference>
<dbReference type="Proteomes" id="UP000606974">
    <property type="component" value="Unassembled WGS sequence"/>
</dbReference>
<keyword evidence="3" id="KW-1185">Reference proteome</keyword>
<name>A0A8H7AUF6_9EURO</name>
<accession>A0A8H7AUF6</accession>
<reference evidence="2" key="1">
    <citation type="submission" date="2020-02" db="EMBL/GenBank/DDBJ databases">
        <authorList>
            <person name="Palmer J.M."/>
        </authorList>
    </citation>
    <scope>NUCLEOTIDE SEQUENCE</scope>
    <source>
        <strain evidence="2">EPUS1.4</strain>
        <tissue evidence="2">Thallus</tissue>
    </source>
</reference>
<feature type="compositionally biased region" description="Basic and acidic residues" evidence="1">
    <location>
        <begin position="101"/>
        <end position="112"/>
    </location>
</feature>
<evidence type="ECO:0000313" key="3">
    <source>
        <dbReference type="Proteomes" id="UP000606974"/>
    </source>
</evidence>